<dbReference type="PANTHER" id="PTHR43135:SF3">
    <property type="entry name" value="ALPHA-D-RIBOSE 1-METHYLPHOSPHONATE 5-TRIPHOSPHATE DIPHOSPHATASE"/>
    <property type="match status" value="1"/>
</dbReference>
<dbReference type="OrthoDB" id="9797498at2"/>
<evidence type="ECO:0000256" key="1">
    <source>
        <dbReference type="SAM" id="SignalP"/>
    </source>
</evidence>
<keyword evidence="3" id="KW-0378">Hydrolase</keyword>
<dbReference type="Gene3D" id="2.30.40.10">
    <property type="entry name" value="Urease, subunit C, domain 1"/>
    <property type="match status" value="1"/>
</dbReference>
<feature type="chain" id="PRO_5022804944" evidence="1">
    <location>
        <begin position="19"/>
        <end position="436"/>
    </location>
</feature>
<dbReference type="InterPro" id="IPR011059">
    <property type="entry name" value="Metal-dep_hydrolase_composite"/>
</dbReference>
<dbReference type="SUPFAM" id="SSF51338">
    <property type="entry name" value="Composite domain of metallo-dependent hydrolases"/>
    <property type="match status" value="2"/>
</dbReference>
<dbReference type="RefSeq" id="WP_147053407.1">
    <property type="nucleotide sequence ID" value="NZ_CP042437.1"/>
</dbReference>
<accession>A0A5B8VXC2</accession>
<keyword evidence="4" id="KW-1185">Reference proteome</keyword>
<feature type="signal peptide" evidence="1">
    <location>
        <begin position="1"/>
        <end position="18"/>
    </location>
</feature>
<reference evidence="3 4" key="1">
    <citation type="journal article" date="2013" name="J. Microbiol.">
        <title>Mucilaginibacter ginsenosidivorax sp. nov., with ginsenoside converting activity isolated from sediment.</title>
        <authorList>
            <person name="Kim J.K."/>
            <person name="Choi T.E."/>
            <person name="Liu Q.M."/>
            <person name="Park H.Y."/>
            <person name="Yi T.H."/>
            <person name="Yoon M.H."/>
            <person name="Kim S.C."/>
            <person name="Im W.T."/>
        </authorList>
    </citation>
    <scope>NUCLEOTIDE SEQUENCE [LARGE SCALE GENOMIC DNA]</scope>
    <source>
        <strain evidence="3 4">KHI28</strain>
    </source>
</reference>
<evidence type="ECO:0000259" key="2">
    <source>
        <dbReference type="Pfam" id="PF01979"/>
    </source>
</evidence>
<dbReference type="CDD" id="cd01299">
    <property type="entry name" value="Met_dep_hydrolase_A"/>
    <property type="match status" value="1"/>
</dbReference>
<dbReference type="KEGG" id="mgk:FSB76_09840"/>
<organism evidence="3 4">
    <name type="scientific">Mucilaginibacter ginsenosidivorax</name>
    <dbReference type="NCBI Taxonomy" id="862126"/>
    <lineage>
        <taxon>Bacteria</taxon>
        <taxon>Pseudomonadati</taxon>
        <taxon>Bacteroidota</taxon>
        <taxon>Sphingobacteriia</taxon>
        <taxon>Sphingobacteriales</taxon>
        <taxon>Sphingobacteriaceae</taxon>
        <taxon>Mucilaginibacter</taxon>
    </lineage>
</organism>
<dbReference type="PANTHER" id="PTHR43135">
    <property type="entry name" value="ALPHA-D-RIBOSE 1-METHYLPHOSPHONATE 5-TRIPHOSPHATE DIPHOSPHATASE"/>
    <property type="match status" value="1"/>
</dbReference>
<dbReference type="Pfam" id="PF01979">
    <property type="entry name" value="Amidohydro_1"/>
    <property type="match status" value="1"/>
</dbReference>
<keyword evidence="1" id="KW-0732">Signal</keyword>
<dbReference type="InterPro" id="IPR057744">
    <property type="entry name" value="OTAase-like"/>
</dbReference>
<dbReference type="InterPro" id="IPR006680">
    <property type="entry name" value="Amidohydro-rel"/>
</dbReference>
<proteinExistence type="predicted"/>
<dbReference type="InterPro" id="IPR051781">
    <property type="entry name" value="Metallo-dep_Hydrolase"/>
</dbReference>
<gene>
    <name evidence="3" type="ORF">FSB76_09840</name>
</gene>
<evidence type="ECO:0000313" key="4">
    <source>
        <dbReference type="Proteomes" id="UP000321362"/>
    </source>
</evidence>
<dbReference type="AlphaFoldDB" id="A0A5B8VXC2"/>
<sequence length="436" mass="47707">MKKLLILALSAIPYFASAQITQKYLIKTGKLFDSETGQFKTGLDVLVDGNKIEAIKADRDLSVEEKKDRELIDLSKFTILPGLIDSHTHLLFREELQAGMDFSTLSLEKVLTQQGDAYRAIYGAVRAKAYLEAGITSVQDLGNSGKFADIALRKAIEDGLVVGPRMSCAGQGLSSEGGQLPGLIYQHRNIANDEYRIITSADDAIQAVRENVTQGANVIKIYSNNTPNRTALSVDEMRAIVKEAHRYNLRVTAHATDNQAVYNAVIAGVDGIEHGYKVNDSTLMLMAKKKVILVPTDGDSTIYANYAAIAYPGDKNVAPQLKKMTDAQANRLQRALKFGVTVAAGSDDYIDVHMPYSAFSKHTLIGYHEEGVSIPQLLQFATINAAKQLNMPNRIGNLKQGFLADIIAVDSDVDTNIHAIMNVHFVMKDGVVYVNK</sequence>
<name>A0A5B8VXC2_9SPHI</name>
<dbReference type="Gene3D" id="3.20.20.140">
    <property type="entry name" value="Metal-dependent hydrolases"/>
    <property type="match status" value="1"/>
</dbReference>
<dbReference type="SUPFAM" id="SSF51556">
    <property type="entry name" value="Metallo-dependent hydrolases"/>
    <property type="match status" value="1"/>
</dbReference>
<dbReference type="GO" id="GO:0016810">
    <property type="term" value="F:hydrolase activity, acting on carbon-nitrogen (but not peptide) bonds"/>
    <property type="evidence" value="ECO:0007669"/>
    <property type="project" value="InterPro"/>
</dbReference>
<evidence type="ECO:0000313" key="3">
    <source>
        <dbReference type="EMBL" id="QEC76230.1"/>
    </source>
</evidence>
<dbReference type="InterPro" id="IPR032466">
    <property type="entry name" value="Metal_Hydrolase"/>
</dbReference>
<protein>
    <submittedName>
        <fullName evidence="3">Amidohydrolase family protein</fullName>
    </submittedName>
</protein>
<feature type="domain" description="Amidohydrolase-related" evidence="2">
    <location>
        <begin position="78"/>
        <end position="431"/>
    </location>
</feature>
<dbReference type="EMBL" id="CP042437">
    <property type="protein sequence ID" value="QEC76230.1"/>
    <property type="molecule type" value="Genomic_DNA"/>
</dbReference>
<dbReference type="Proteomes" id="UP000321362">
    <property type="component" value="Chromosome"/>
</dbReference>